<feature type="compositionally biased region" description="Basic and acidic residues" evidence="1">
    <location>
        <begin position="469"/>
        <end position="479"/>
    </location>
</feature>
<comment type="caution">
    <text evidence="5">The sequence shown here is derived from an EMBL/GenBank/DDBJ whole genome shotgun (WGS) entry which is preliminary data.</text>
</comment>
<feature type="domain" description="SGNH" evidence="4">
    <location>
        <begin position="468"/>
        <end position="689"/>
    </location>
</feature>
<dbReference type="RefSeq" id="WP_038374048.1">
    <property type="nucleotide sequence ID" value="NZ_KK070004.1"/>
</dbReference>
<feature type="compositionally biased region" description="Basic and acidic residues" evidence="1">
    <location>
        <begin position="434"/>
        <end position="444"/>
    </location>
</feature>
<feature type="compositionally biased region" description="Low complexity" evidence="1">
    <location>
        <begin position="15"/>
        <end position="24"/>
    </location>
</feature>
<keyword evidence="2" id="KW-0812">Transmembrane</keyword>
<feature type="domain" description="Acyltransferase 3" evidence="3">
    <location>
        <begin position="37"/>
        <end position="370"/>
    </location>
</feature>
<feature type="transmembrane region" description="Helical" evidence="2">
    <location>
        <begin position="350"/>
        <end position="370"/>
    </location>
</feature>
<dbReference type="EMBL" id="JDYK01000021">
    <property type="protein sequence ID" value="EWS79983.1"/>
    <property type="molecule type" value="Genomic_DNA"/>
</dbReference>
<feature type="transmembrane region" description="Helical" evidence="2">
    <location>
        <begin position="391"/>
        <end position="409"/>
    </location>
</feature>
<feature type="transmembrane region" description="Helical" evidence="2">
    <location>
        <begin position="173"/>
        <end position="191"/>
    </location>
</feature>
<dbReference type="eggNOG" id="COG1835">
    <property type="taxonomic scope" value="Bacteria"/>
</dbReference>
<dbReference type="PANTHER" id="PTHR23028:SF53">
    <property type="entry name" value="ACYL_TRANSF_3 DOMAIN-CONTAINING PROTEIN"/>
    <property type="match status" value="1"/>
</dbReference>
<feature type="region of interest" description="Disordered" evidence="1">
    <location>
        <begin position="1"/>
        <end position="24"/>
    </location>
</feature>
<evidence type="ECO:0000259" key="4">
    <source>
        <dbReference type="Pfam" id="PF19040"/>
    </source>
</evidence>
<evidence type="ECO:0000259" key="3">
    <source>
        <dbReference type="Pfam" id="PF01757"/>
    </source>
</evidence>
<feature type="transmembrane region" description="Helical" evidence="2">
    <location>
        <begin position="285"/>
        <end position="308"/>
    </location>
</feature>
<dbReference type="Pfam" id="PF01757">
    <property type="entry name" value="Acyl_transf_3"/>
    <property type="match status" value="1"/>
</dbReference>
<feature type="transmembrane region" description="Helical" evidence="2">
    <location>
        <begin position="320"/>
        <end position="344"/>
    </location>
</feature>
<dbReference type="PANTHER" id="PTHR23028">
    <property type="entry name" value="ACETYLTRANSFERASE"/>
    <property type="match status" value="1"/>
</dbReference>
<evidence type="ECO:0000313" key="5">
    <source>
        <dbReference type="EMBL" id="EWS79983.1"/>
    </source>
</evidence>
<dbReference type="GO" id="GO:0016020">
    <property type="term" value="C:membrane"/>
    <property type="evidence" value="ECO:0007669"/>
    <property type="project" value="TreeGrafter"/>
</dbReference>
<dbReference type="InterPro" id="IPR043968">
    <property type="entry name" value="SGNH"/>
</dbReference>
<feature type="transmembrane region" description="Helical" evidence="2">
    <location>
        <begin position="258"/>
        <end position="279"/>
    </location>
</feature>
<feature type="region of interest" description="Disordered" evidence="1">
    <location>
        <begin position="418"/>
        <end position="452"/>
    </location>
</feature>
<dbReference type="Proteomes" id="UP000023067">
    <property type="component" value="Unassembled WGS sequence"/>
</dbReference>
<organism evidence="5 6">
    <name type="scientific">Brachybacterium phenoliresistens</name>
    <dbReference type="NCBI Taxonomy" id="396014"/>
    <lineage>
        <taxon>Bacteria</taxon>
        <taxon>Bacillati</taxon>
        <taxon>Actinomycetota</taxon>
        <taxon>Actinomycetes</taxon>
        <taxon>Micrococcales</taxon>
        <taxon>Dermabacteraceae</taxon>
        <taxon>Brachybacterium</taxon>
    </lineage>
</organism>
<evidence type="ECO:0000313" key="6">
    <source>
        <dbReference type="Proteomes" id="UP000023067"/>
    </source>
</evidence>
<dbReference type="STRING" id="396014.BF93_08610"/>
<name>Z9JPP9_9MICO</name>
<feature type="region of interest" description="Disordered" evidence="1">
    <location>
        <begin position="468"/>
        <end position="492"/>
    </location>
</feature>
<dbReference type="AlphaFoldDB" id="Z9JPP9"/>
<protein>
    <recommendedName>
        <fullName evidence="7">Acyltransferase</fullName>
    </recommendedName>
</protein>
<reference evidence="5 6" key="1">
    <citation type="submission" date="2014-02" db="EMBL/GenBank/DDBJ databases">
        <title>Genome sequence of Brachybacterium phenoliresistens strain W13A50.</title>
        <authorList>
            <person name="Wang X."/>
        </authorList>
    </citation>
    <scope>NUCLEOTIDE SEQUENCE [LARGE SCALE GENOMIC DNA]</scope>
    <source>
        <strain evidence="5 6">W13A50</strain>
    </source>
</reference>
<dbReference type="InterPro" id="IPR050879">
    <property type="entry name" value="Acyltransferase_3"/>
</dbReference>
<proteinExistence type="predicted"/>
<dbReference type="PATRIC" id="fig|396014.3.peg.3221"/>
<feature type="transmembrane region" description="Helical" evidence="2">
    <location>
        <begin position="198"/>
        <end position="219"/>
    </location>
</feature>
<evidence type="ECO:0008006" key="7">
    <source>
        <dbReference type="Google" id="ProtNLM"/>
    </source>
</evidence>
<dbReference type="GO" id="GO:0009103">
    <property type="term" value="P:lipopolysaccharide biosynthetic process"/>
    <property type="evidence" value="ECO:0007669"/>
    <property type="project" value="TreeGrafter"/>
</dbReference>
<keyword evidence="2" id="KW-1133">Transmembrane helix</keyword>
<feature type="transmembrane region" description="Helical" evidence="2">
    <location>
        <begin position="225"/>
        <end position="246"/>
    </location>
</feature>
<evidence type="ECO:0000256" key="1">
    <source>
        <dbReference type="SAM" id="MobiDB-lite"/>
    </source>
</evidence>
<gene>
    <name evidence="5" type="ORF">BF93_08610</name>
</gene>
<dbReference type="GO" id="GO:0016747">
    <property type="term" value="F:acyltransferase activity, transferring groups other than amino-acyl groups"/>
    <property type="evidence" value="ECO:0007669"/>
    <property type="project" value="InterPro"/>
</dbReference>
<feature type="transmembrane region" description="Helical" evidence="2">
    <location>
        <begin position="101"/>
        <end position="120"/>
    </location>
</feature>
<feature type="transmembrane region" description="Helical" evidence="2">
    <location>
        <begin position="39"/>
        <end position="56"/>
    </location>
</feature>
<dbReference type="HOGENOM" id="CLU_005679_10_1_11"/>
<sequence length="705" mass="74482">MSGAAAGTGPPPGTGPSAAAAGAGVASGPAPRRFRPELHGLRGAAIGLVVVYHVFIGRVSGGVDVFLFISAFLLTGTIAARLERGDRVHVATLLARTFKRLLAPAAVVVLATLAGALLWMPPSTWTNLLDDAVGSLLHVQNWVLIDRSVDYAAHDSGTSPLQHFWSLSVQGQIFVLWPLLMAGTGLVARALGRRPHRALVLMFAVVGAASFAWSVWSTAVDQPVAYFDTAARAWEFAAGSLLALLMPRLERAMAARGIVLRVLAGWLGLAGLISCGIILDVDGVFPGWIAAWPLACAALILVAGCTGVRGSADALLSTRPAAFLGDVAYALYLVHWPLLVLWLSGSGRESAGLLDGAVLIVLSLVLAHLLTKLVDTPVRRWPWADAHPARAGAVAALALVTGLAPAVGAQQVLEHRRAEAEARASRDNPGARVLAEDYTPHPEADPDAPVLPAPENAARDWVFAPEPCEGDRAPRDPGLRESCTITPGDEDDPVIVVVGSSRMEQHAGAIIPLAEQNGWRVMMLWQKSCPYSPGTENRGPECAAHNDAVAAYLEQTPPDAVATSTTLVTYDPEERVSPGIEDGLSRLTERGIPVLAFRDQPRLVDVQPTECLEEHGADSPLCTVPAADIFAPERPDAELLARADAEGPAPVVPVDMTPLYCPEGTCRPVIGNVAVYLDEDHISGTYARSTSGALQDQLDAAGWRW</sequence>
<keyword evidence="2" id="KW-0472">Membrane</keyword>
<keyword evidence="6" id="KW-1185">Reference proteome</keyword>
<evidence type="ECO:0000256" key="2">
    <source>
        <dbReference type="SAM" id="Phobius"/>
    </source>
</evidence>
<dbReference type="Pfam" id="PF19040">
    <property type="entry name" value="SGNH"/>
    <property type="match status" value="1"/>
</dbReference>
<feature type="transmembrane region" description="Helical" evidence="2">
    <location>
        <begin position="62"/>
        <end position="80"/>
    </location>
</feature>
<accession>Z9JPP9</accession>
<dbReference type="InterPro" id="IPR002656">
    <property type="entry name" value="Acyl_transf_3_dom"/>
</dbReference>